<keyword evidence="1" id="KW-0812">Transmembrane</keyword>
<accession>A0A1F6GF18</accession>
<organism evidence="2 3">
    <name type="scientific">Candidatus Lambdaproteobacteria bacterium RIFOXYD2_FULL_50_16</name>
    <dbReference type="NCBI Taxonomy" id="1817772"/>
    <lineage>
        <taxon>Bacteria</taxon>
        <taxon>Pseudomonadati</taxon>
        <taxon>Pseudomonadota</taxon>
        <taxon>Candidatus Lambdaproteobacteria</taxon>
    </lineage>
</organism>
<keyword evidence="1" id="KW-0472">Membrane</keyword>
<feature type="transmembrane region" description="Helical" evidence="1">
    <location>
        <begin position="380"/>
        <end position="397"/>
    </location>
</feature>
<dbReference type="EMBL" id="MFNE01000010">
    <property type="protein sequence ID" value="OGG96692.1"/>
    <property type="molecule type" value="Genomic_DNA"/>
</dbReference>
<dbReference type="AlphaFoldDB" id="A0A1F6GF18"/>
<keyword evidence="1" id="KW-1133">Transmembrane helix</keyword>
<proteinExistence type="predicted"/>
<feature type="transmembrane region" description="Helical" evidence="1">
    <location>
        <begin position="7"/>
        <end position="26"/>
    </location>
</feature>
<feature type="transmembrane region" description="Helical" evidence="1">
    <location>
        <begin position="216"/>
        <end position="237"/>
    </location>
</feature>
<evidence type="ECO:0008006" key="4">
    <source>
        <dbReference type="Google" id="ProtNLM"/>
    </source>
</evidence>
<sequence>MDILHQHILLIGVVLALFCAAPLFFWRPTKALFWPVVGLYSVFLLLNWELVLGIKGPNHDTEQNLQGWMTLANQWFSWGRTFGWIPYQSGGQPFVLYNNLINFPEAILFGKFATLWGFHLSSSQVFSLAFFTAFLGFVTGSGFLFLLLFEQRSVALFGMVTLCLSGAIWVELAQPKLHAVLFGFVWVAVFLLLAIKTKKPGALILGILAMSTMLNYYVPSYALTAFALCALSGLVFYGRRLAPWNQWLPLVQSKVAWLLLLPTLFVVLGPVGYSYTVLGDYFSPTRGSIAGTVSAGNTGQQAVVSAELKYSAQWVNPELANHNSFYLGAFIVLLAPLALLSRRGWFLMAPALMLWWLSLGRATPLWDLFVSLPLMNYARHAFHFGAYSGFFLLLVGLEGLVQVRGSRPAWVKLGLLALGLLLVKQLMDLTPDQKWPEVVWQIVWVFGVLGVLLAIFGKGRFKAPMLLVVLGIQFVLLAGQYDQQIRNAAVRAPRPNIAGFVNNEWFAYSRTLPLALPFFILPIEEKYNQWYHRFPEELFMVQKDFFPLLKELEADAGVLADKMAPIFHLFDLEQREQLESPEAIYKVVFQELEGNRGDWAELRREGEGDGKYCPQTGLCYYLPERPDPNLRRMQVNLEQPALLLRLVNWDAHWKARAGGKELAIHRAAYNMQYVELPAGAYDLEFHYQDAYDSLFKLNLIAVFLGWVAKCFWLRRQEAL</sequence>
<feature type="transmembrane region" description="Helical" evidence="1">
    <location>
        <begin position="179"/>
        <end position="196"/>
    </location>
</feature>
<protein>
    <recommendedName>
        <fullName evidence="4">Membrane protein 6-pyruvoyl-tetrahydropterin synthase-related domain-containing protein</fullName>
    </recommendedName>
</protein>
<feature type="transmembrane region" description="Helical" evidence="1">
    <location>
        <begin position="409"/>
        <end position="426"/>
    </location>
</feature>
<feature type="transmembrane region" description="Helical" evidence="1">
    <location>
        <begin position="32"/>
        <end position="52"/>
    </location>
</feature>
<feature type="transmembrane region" description="Helical" evidence="1">
    <location>
        <begin position="257"/>
        <end position="278"/>
    </location>
</feature>
<feature type="transmembrane region" description="Helical" evidence="1">
    <location>
        <begin position="324"/>
        <end position="340"/>
    </location>
</feature>
<reference evidence="2 3" key="1">
    <citation type="journal article" date="2016" name="Nat. Commun.">
        <title>Thousands of microbial genomes shed light on interconnected biogeochemical processes in an aquifer system.</title>
        <authorList>
            <person name="Anantharaman K."/>
            <person name="Brown C.T."/>
            <person name="Hug L.A."/>
            <person name="Sharon I."/>
            <person name="Castelle C.J."/>
            <person name="Probst A.J."/>
            <person name="Thomas B.C."/>
            <person name="Singh A."/>
            <person name="Wilkins M.J."/>
            <person name="Karaoz U."/>
            <person name="Brodie E.L."/>
            <person name="Williams K.H."/>
            <person name="Hubbard S.S."/>
            <person name="Banfield J.F."/>
        </authorList>
    </citation>
    <scope>NUCLEOTIDE SEQUENCE [LARGE SCALE GENOMIC DNA]</scope>
</reference>
<evidence type="ECO:0000256" key="1">
    <source>
        <dbReference type="SAM" id="Phobius"/>
    </source>
</evidence>
<feature type="transmembrane region" description="Helical" evidence="1">
    <location>
        <begin position="438"/>
        <end position="456"/>
    </location>
</feature>
<evidence type="ECO:0000313" key="3">
    <source>
        <dbReference type="Proteomes" id="UP000178449"/>
    </source>
</evidence>
<gene>
    <name evidence="2" type="ORF">A2527_03805</name>
</gene>
<feature type="transmembrane region" description="Helical" evidence="1">
    <location>
        <begin position="463"/>
        <end position="481"/>
    </location>
</feature>
<feature type="transmembrane region" description="Helical" evidence="1">
    <location>
        <begin position="154"/>
        <end position="172"/>
    </location>
</feature>
<comment type="caution">
    <text evidence="2">The sequence shown here is derived from an EMBL/GenBank/DDBJ whole genome shotgun (WGS) entry which is preliminary data.</text>
</comment>
<name>A0A1F6GF18_9PROT</name>
<evidence type="ECO:0000313" key="2">
    <source>
        <dbReference type="EMBL" id="OGG96692.1"/>
    </source>
</evidence>
<dbReference type="Proteomes" id="UP000178449">
    <property type="component" value="Unassembled WGS sequence"/>
</dbReference>
<feature type="transmembrane region" description="Helical" evidence="1">
    <location>
        <begin position="125"/>
        <end position="148"/>
    </location>
</feature>